<evidence type="ECO:0000313" key="3">
    <source>
        <dbReference type="EMBL" id="MDQ8194614.1"/>
    </source>
</evidence>
<feature type="compositionally biased region" description="Basic and acidic residues" evidence="1">
    <location>
        <begin position="963"/>
        <end position="977"/>
    </location>
</feature>
<organism evidence="3 4">
    <name type="scientific">Thalassobacterium sedimentorum</name>
    <dbReference type="NCBI Taxonomy" id="3041258"/>
    <lineage>
        <taxon>Bacteria</taxon>
        <taxon>Pseudomonadati</taxon>
        <taxon>Verrucomicrobiota</taxon>
        <taxon>Opitutia</taxon>
        <taxon>Puniceicoccales</taxon>
        <taxon>Coraliomargaritaceae</taxon>
        <taxon>Thalassobacterium</taxon>
    </lineage>
</organism>
<comment type="caution">
    <text evidence="3">The sequence shown here is derived from an EMBL/GenBank/DDBJ whole genome shotgun (WGS) entry which is preliminary data.</text>
</comment>
<protein>
    <submittedName>
        <fullName evidence="3">AsmA family protein</fullName>
    </submittedName>
</protein>
<feature type="region of interest" description="Disordered" evidence="1">
    <location>
        <begin position="607"/>
        <end position="642"/>
    </location>
</feature>
<sequence length="991" mass="105476">MKTLIRIFLIFIGLLVIVAGAGYFIVMRPSFQKKLVESQLPVGSSIQFVKVTPSRIELSELKLQLADGTTAKVKHLRSDFSPMAALFHDTIELRGLQVDGLVVQLPAAMAAPTSSRSESSVGTGAPAPMDGTREAIEHKEEVTSSPTDALYALGDLGILFDIDSVQLNGALIDAVRNRYTFDIGSDRMAPGAQTTVEAALKLESQEGLQGGLKEFTSQARLIFTQKQAGGFEQLHVESQTEGSDANGGSLVSISQSLDLMINGFEESGSFTASFNADLPHPEVFAPELLALQGLSLQGALKASAEGSALILETADFEALSRGEQVASVKLKQRLTLGAEQEIVGELMQINLINLPLAWLNPWLGRGLQLSGDPLSAQVTVSGESSGALQVKTLAPLQIGPLALYQNDQVLLQEISLRMTPVARVEADQSIHFDVGDLQLLDRYGVVLSGQVSASQGEGTGASQLAGMQAEVNLDLGLAELLRQPVFAGVGNLMAGQAHVLLDVDGTADYPAQIQVGITGLRARELPGSRQDYRFAVQLKETASGSYAVGSNFQAGSEQRPSTSLQLAGQVQPEQQPMPFKIQLTGPLVSQSDIDLLLAALQSPPATNSAVIDDPMPQDSAKSPADTSSVASSSGHPEPPLWADYNGEISVQIDELSLQSGHTIRDLRVKAEVSEALLRLSELAAAMQEGQLSGEGQVTYDANLDKAYAMRTSLSFKNVDPSMFSKQASGSFPVRGLFDGNFNVSGRGASLQQTIEDSEADLLVTGREGVLTAFELDDRSQLGLLGVGILGQSLKRPGITAMAQAVPYFKDMKFENFTLKLVRAQDKKVNIPELKFIGDNLRINGQGVIAASSLNEVLNQPLDLTLGLAAKGRLIEYLDTLQLLGPKIDEDGFRNWNKDIVIGGTLGAPNTSSLKDLLNNAARSAFSSSNSDQESTPATSSSGKGEAAIPPADGSAENLNAVPNEKKKSKEEKRRDDIEMGLDLLNSMFGSP</sequence>
<feature type="compositionally biased region" description="Polar residues" evidence="1">
    <location>
        <begin position="931"/>
        <end position="942"/>
    </location>
</feature>
<feature type="compositionally biased region" description="Low complexity" evidence="1">
    <location>
        <begin position="622"/>
        <end position="633"/>
    </location>
</feature>
<evidence type="ECO:0000256" key="1">
    <source>
        <dbReference type="SAM" id="MobiDB-lite"/>
    </source>
</evidence>
<name>A0ABU1AIZ8_9BACT</name>
<dbReference type="RefSeq" id="WP_308985081.1">
    <property type="nucleotide sequence ID" value="NZ_JARXIC010000012.1"/>
</dbReference>
<dbReference type="Proteomes" id="UP001243717">
    <property type="component" value="Unassembled WGS sequence"/>
</dbReference>
<proteinExistence type="predicted"/>
<evidence type="ECO:0000256" key="2">
    <source>
        <dbReference type="SAM" id="Phobius"/>
    </source>
</evidence>
<feature type="transmembrane region" description="Helical" evidence="2">
    <location>
        <begin position="7"/>
        <end position="26"/>
    </location>
</feature>
<keyword evidence="2" id="KW-1133">Transmembrane helix</keyword>
<keyword evidence="4" id="KW-1185">Reference proteome</keyword>
<gene>
    <name evidence="3" type="ORF">QEH59_09265</name>
</gene>
<accession>A0ABU1AIZ8</accession>
<keyword evidence="2" id="KW-0472">Membrane</keyword>
<keyword evidence="2" id="KW-0812">Transmembrane</keyword>
<feature type="region of interest" description="Disordered" evidence="1">
    <location>
        <begin position="924"/>
        <end position="991"/>
    </location>
</feature>
<reference evidence="3 4" key="1">
    <citation type="submission" date="2023-04" db="EMBL/GenBank/DDBJ databases">
        <title>A novel bacteria isolated from coastal sediment.</title>
        <authorList>
            <person name="Liu X.-J."/>
            <person name="Du Z.-J."/>
        </authorList>
    </citation>
    <scope>NUCLEOTIDE SEQUENCE [LARGE SCALE GENOMIC DNA]</scope>
    <source>
        <strain evidence="3 4">SDUM461004</strain>
    </source>
</reference>
<evidence type="ECO:0000313" key="4">
    <source>
        <dbReference type="Proteomes" id="UP001243717"/>
    </source>
</evidence>
<dbReference type="EMBL" id="JARXIC010000012">
    <property type="protein sequence ID" value="MDQ8194614.1"/>
    <property type="molecule type" value="Genomic_DNA"/>
</dbReference>